<evidence type="ECO:0000256" key="2">
    <source>
        <dbReference type="ARBA" id="ARBA00005236"/>
    </source>
</evidence>
<protein>
    <submittedName>
        <fullName evidence="10">Permease</fullName>
    </submittedName>
</protein>
<evidence type="ECO:0000256" key="1">
    <source>
        <dbReference type="ARBA" id="ARBA00004651"/>
    </source>
</evidence>
<feature type="domain" description="MacB-like periplasmic core" evidence="9">
    <location>
        <begin position="26"/>
        <end position="247"/>
    </location>
</feature>
<keyword evidence="3" id="KW-1003">Cell membrane</keyword>
<keyword evidence="11" id="KW-1185">Reference proteome</keyword>
<keyword evidence="5 7" id="KW-1133">Transmembrane helix</keyword>
<accession>A0A0J7LR17</accession>
<evidence type="ECO:0000259" key="8">
    <source>
        <dbReference type="Pfam" id="PF02687"/>
    </source>
</evidence>
<dbReference type="STRING" id="1304281.ACM44_06445"/>
<dbReference type="InterPro" id="IPR051447">
    <property type="entry name" value="Lipoprotein-release_system"/>
</dbReference>
<dbReference type="GO" id="GO:0098797">
    <property type="term" value="C:plasma membrane protein complex"/>
    <property type="evidence" value="ECO:0007669"/>
    <property type="project" value="TreeGrafter"/>
</dbReference>
<evidence type="ECO:0000256" key="4">
    <source>
        <dbReference type="ARBA" id="ARBA00022692"/>
    </source>
</evidence>
<feature type="transmembrane region" description="Helical" evidence="7">
    <location>
        <begin position="275"/>
        <end position="301"/>
    </location>
</feature>
<dbReference type="OrthoDB" id="1522724at2"/>
<feature type="domain" description="ABC3 transporter permease C-terminal" evidence="8">
    <location>
        <begin position="279"/>
        <end position="394"/>
    </location>
</feature>
<feature type="transmembrane region" description="Helical" evidence="7">
    <location>
        <begin position="322"/>
        <end position="349"/>
    </location>
</feature>
<reference evidence="10 11" key="1">
    <citation type="journal article" date="2004" name="Int. J. Syst. Evol. Microbiol.">
        <title>Kaistella koreensis gen. nov., sp. nov., a novel member of the Chryseobacterium-Bergeyella-Riemerella branch.</title>
        <authorList>
            <person name="Kim M.K."/>
            <person name="Im W.T."/>
            <person name="Shin Y.K."/>
            <person name="Lim J.H."/>
            <person name="Kim S.H."/>
            <person name="Lee B.C."/>
            <person name="Park M.Y."/>
            <person name="Lee K.Y."/>
            <person name="Lee S.T."/>
        </authorList>
    </citation>
    <scope>NUCLEOTIDE SEQUENCE [LARGE SCALE GENOMIC DNA]</scope>
    <source>
        <strain evidence="10 11">CCUG 49689</strain>
    </source>
</reference>
<evidence type="ECO:0000259" key="9">
    <source>
        <dbReference type="Pfam" id="PF12704"/>
    </source>
</evidence>
<comment type="similarity">
    <text evidence="2">Belongs to the ABC-4 integral membrane protein family. LolC/E subfamily.</text>
</comment>
<name>A0A0J7LR17_9FLAO</name>
<comment type="subcellular location">
    <subcellularLocation>
        <location evidence="1">Cell membrane</location>
        <topology evidence="1">Multi-pass membrane protein</topology>
    </subcellularLocation>
</comment>
<evidence type="ECO:0000256" key="6">
    <source>
        <dbReference type="ARBA" id="ARBA00023136"/>
    </source>
</evidence>
<dbReference type="RefSeq" id="WP_048499213.1">
    <property type="nucleotide sequence ID" value="NZ_LFNG01000007.1"/>
</dbReference>
<gene>
    <name evidence="10" type="ORF">ACM44_06445</name>
</gene>
<organism evidence="10 11">
    <name type="scientific">Chryseobacterium koreense CCUG 49689</name>
    <dbReference type="NCBI Taxonomy" id="1304281"/>
    <lineage>
        <taxon>Bacteria</taxon>
        <taxon>Pseudomonadati</taxon>
        <taxon>Bacteroidota</taxon>
        <taxon>Flavobacteriia</taxon>
        <taxon>Flavobacteriales</taxon>
        <taxon>Weeksellaceae</taxon>
        <taxon>Chryseobacterium group</taxon>
        <taxon>Chryseobacterium</taxon>
    </lineage>
</organism>
<evidence type="ECO:0000256" key="7">
    <source>
        <dbReference type="SAM" id="Phobius"/>
    </source>
</evidence>
<comment type="caution">
    <text evidence="10">The sequence shown here is derived from an EMBL/GenBank/DDBJ whole genome shotgun (WGS) entry which is preliminary data.</text>
</comment>
<keyword evidence="4 7" id="KW-0812">Transmembrane</keyword>
<evidence type="ECO:0000256" key="3">
    <source>
        <dbReference type="ARBA" id="ARBA00022475"/>
    </source>
</evidence>
<dbReference type="AlphaFoldDB" id="A0A0J7LR17"/>
<proteinExistence type="inferred from homology"/>
<dbReference type="Proteomes" id="UP000035900">
    <property type="component" value="Unassembled WGS sequence"/>
</dbReference>
<dbReference type="PATRIC" id="fig|1304281.5.peg.1383"/>
<sequence>MKNTAFYIASRYLVAKKGSTAVTFITWLAALAMMVAVTAMFIIISVFSGLEDLNQDLIANLHADITIKSKQGKTLPDIDQVTKILDKNQDVAHYSKVIEEKVYINFQENGDIANLRSVDSAYIFVNPIQKNIFYGAYPSYKYSNEVLMENKLDNRLAIPIGGDGQTAAVLMMPKPGTGIISKEEDIFNKKEIFVSGVFPGNDQLDNAIISPLELAQELLNLPKKSAYQIVIKLKNPENADLVKSKLSSQLGSKYDLKTKSEENAAFWKMINTEKFFIYLIFALVIFITTFNLAGAIIILQLDKKEQAKSLVSLGMNLKSLRNIYFFTGILIVTFGIICGLVLGTAISYFQLETGIFKAGANTDLPFPVRIRLANYLIVASTAALFGVGISWIFSRVNKSYLKNI</sequence>
<keyword evidence="6 7" id="KW-0472">Membrane</keyword>
<dbReference type="GO" id="GO:0044874">
    <property type="term" value="P:lipoprotein localization to outer membrane"/>
    <property type="evidence" value="ECO:0007669"/>
    <property type="project" value="TreeGrafter"/>
</dbReference>
<dbReference type="PANTHER" id="PTHR30489">
    <property type="entry name" value="LIPOPROTEIN-RELEASING SYSTEM TRANSMEMBRANE PROTEIN LOLE"/>
    <property type="match status" value="1"/>
</dbReference>
<evidence type="ECO:0000313" key="10">
    <source>
        <dbReference type="EMBL" id="KMQ71465.1"/>
    </source>
</evidence>
<dbReference type="EMBL" id="LFNG01000007">
    <property type="protein sequence ID" value="KMQ71465.1"/>
    <property type="molecule type" value="Genomic_DNA"/>
</dbReference>
<feature type="transmembrane region" description="Helical" evidence="7">
    <location>
        <begin position="21"/>
        <end position="47"/>
    </location>
</feature>
<evidence type="ECO:0000313" key="11">
    <source>
        <dbReference type="Proteomes" id="UP000035900"/>
    </source>
</evidence>
<dbReference type="InterPro" id="IPR003838">
    <property type="entry name" value="ABC3_permease_C"/>
</dbReference>
<feature type="transmembrane region" description="Helical" evidence="7">
    <location>
        <begin position="372"/>
        <end position="393"/>
    </location>
</feature>
<dbReference type="Pfam" id="PF12704">
    <property type="entry name" value="MacB_PCD"/>
    <property type="match status" value="1"/>
</dbReference>
<dbReference type="PANTHER" id="PTHR30489:SF0">
    <property type="entry name" value="LIPOPROTEIN-RELEASING SYSTEM TRANSMEMBRANE PROTEIN LOLE"/>
    <property type="match status" value="1"/>
</dbReference>
<evidence type="ECO:0000256" key="5">
    <source>
        <dbReference type="ARBA" id="ARBA00022989"/>
    </source>
</evidence>
<dbReference type="InterPro" id="IPR025857">
    <property type="entry name" value="MacB_PCD"/>
</dbReference>
<dbReference type="Pfam" id="PF02687">
    <property type="entry name" value="FtsX"/>
    <property type="match status" value="1"/>
</dbReference>